<protein>
    <recommendedName>
        <fullName evidence="1">N-acetyltransferase domain-containing protein</fullName>
    </recommendedName>
</protein>
<accession>A0A6A6CDA8</accession>
<dbReference type="Gene3D" id="3.40.630.30">
    <property type="match status" value="1"/>
</dbReference>
<name>A0A6A6CDA8_ZASCE</name>
<dbReference type="Pfam" id="PF00583">
    <property type="entry name" value="Acetyltransf_1"/>
    <property type="match status" value="1"/>
</dbReference>
<dbReference type="SUPFAM" id="SSF55729">
    <property type="entry name" value="Acyl-CoA N-acyltransferases (Nat)"/>
    <property type="match status" value="1"/>
</dbReference>
<dbReference type="InterPro" id="IPR000182">
    <property type="entry name" value="GNAT_dom"/>
</dbReference>
<evidence type="ECO:0000313" key="2">
    <source>
        <dbReference type="EMBL" id="KAF2165075.1"/>
    </source>
</evidence>
<sequence length="192" mass="21435">MDEVDDKRLAIRHGRTADQDEIIKLSRRVQDKLTASGSLQQIGPLQQDAVAQAIANQQCYVLERYQSSSLESKTIGCALSRSLQAGYFLSTSDFDMKSFPSPWLYLHSIMLEPEAQGRGIGKSFVAEVVNKIASLHHDCGILFLDCWAGNQTLRRFYAEVGFTFTAVIPEEDYEIAVFYRPLHAMNVPSAVG</sequence>
<organism evidence="2 3">
    <name type="scientific">Zasmidium cellare ATCC 36951</name>
    <dbReference type="NCBI Taxonomy" id="1080233"/>
    <lineage>
        <taxon>Eukaryota</taxon>
        <taxon>Fungi</taxon>
        <taxon>Dikarya</taxon>
        <taxon>Ascomycota</taxon>
        <taxon>Pezizomycotina</taxon>
        <taxon>Dothideomycetes</taxon>
        <taxon>Dothideomycetidae</taxon>
        <taxon>Mycosphaerellales</taxon>
        <taxon>Mycosphaerellaceae</taxon>
        <taxon>Zasmidium</taxon>
    </lineage>
</organism>
<dbReference type="CDD" id="cd04301">
    <property type="entry name" value="NAT_SF"/>
    <property type="match status" value="1"/>
</dbReference>
<dbReference type="GO" id="GO:0016747">
    <property type="term" value="F:acyltransferase activity, transferring groups other than amino-acyl groups"/>
    <property type="evidence" value="ECO:0007669"/>
    <property type="project" value="InterPro"/>
</dbReference>
<feature type="domain" description="N-acetyltransferase" evidence="1">
    <location>
        <begin position="9"/>
        <end position="184"/>
    </location>
</feature>
<dbReference type="PROSITE" id="PS51186">
    <property type="entry name" value="GNAT"/>
    <property type="match status" value="1"/>
</dbReference>
<keyword evidence="3" id="KW-1185">Reference proteome</keyword>
<dbReference type="InterPro" id="IPR016181">
    <property type="entry name" value="Acyl_CoA_acyltransferase"/>
</dbReference>
<dbReference type="Proteomes" id="UP000799537">
    <property type="component" value="Unassembled WGS sequence"/>
</dbReference>
<dbReference type="AlphaFoldDB" id="A0A6A6CDA8"/>
<evidence type="ECO:0000313" key="3">
    <source>
        <dbReference type="Proteomes" id="UP000799537"/>
    </source>
</evidence>
<dbReference type="RefSeq" id="XP_033665964.1">
    <property type="nucleotide sequence ID" value="XM_033807251.1"/>
</dbReference>
<dbReference type="EMBL" id="ML993601">
    <property type="protein sequence ID" value="KAF2165075.1"/>
    <property type="molecule type" value="Genomic_DNA"/>
</dbReference>
<reference evidence="2" key="1">
    <citation type="journal article" date="2020" name="Stud. Mycol.">
        <title>101 Dothideomycetes genomes: a test case for predicting lifestyles and emergence of pathogens.</title>
        <authorList>
            <person name="Haridas S."/>
            <person name="Albert R."/>
            <person name="Binder M."/>
            <person name="Bloem J."/>
            <person name="Labutti K."/>
            <person name="Salamov A."/>
            <person name="Andreopoulos B."/>
            <person name="Baker S."/>
            <person name="Barry K."/>
            <person name="Bills G."/>
            <person name="Bluhm B."/>
            <person name="Cannon C."/>
            <person name="Castanera R."/>
            <person name="Culley D."/>
            <person name="Daum C."/>
            <person name="Ezra D."/>
            <person name="Gonzalez J."/>
            <person name="Henrissat B."/>
            <person name="Kuo A."/>
            <person name="Liang C."/>
            <person name="Lipzen A."/>
            <person name="Lutzoni F."/>
            <person name="Magnuson J."/>
            <person name="Mondo S."/>
            <person name="Nolan M."/>
            <person name="Ohm R."/>
            <person name="Pangilinan J."/>
            <person name="Park H.-J."/>
            <person name="Ramirez L."/>
            <person name="Alfaro M."/>
            <person name="Sun H."/>
            <person name="Tritt A."/>
            <person name="Yoshinaga Y."/>
            <person name="Zwiers L.-H."/>
            <person name="Turgeon B."/>
            <person name="Goodwin S."/>
            <person name="Spatafora J."/>
            <person name="Crous P."/>
            <person name="Grigoriev I."/>
        </authorList>
    </citation>
    <scope>NUCLEOTIDE SEQUENCE</scope>
    <source>
        <strain evidence="2">ATCC 36951</strain>
    </source>
</reference>
<proteinExistence type="predicted"/>
<gene>
    <name evidence="2" type="ORF">M409DRAFT_24463</name>
</gene>
<evidence type="ECO:0000259" key="1">
    <source>
        <dbReference type="PROSITE" id="PS51186"/>
    </source>
</evidence>
<dbReference type="OrthoDB" id="424551at2759"/>
<dbReference type="GeneID" id="54560523"/>